<evidence type="ECO:0008006" key="2">
    <source>
        <dbReference type="Google" id="ProtNLM"/>
    </source>
</evidence>
<evidence type="ECO:0000313" key="1">
    <source>
        <dbReference type="EMBL" id="KAL0423621.1"/>
    </source>
</evidence>
<reference evidence="1" key="2">
    <citation type="journal article" date="2024" name="Plant">
        <title>Genomic evolution and insights into agronomic trait innovations of Sesamum species.</title>
        <authorList>
            <person name="Miao H."/>
            <person name="Wang L."/>
            <person name="Qu L."/>
            <person name="Liu H."/>
            <person name="Sun Y."/>
            <person name="Le M."/>
            <person name="Wang Q."/>
            <person name="Wei S."/>
            <person name="Zheng Y."/>
            <person name="Lin W."/>
            <person name="Duan Y."/>
            <person name="Cao H."/>
            <person name="Xiong S."/>
            <person name="Wang X."/>
            <person name="Wei L."/>
            <person name="Li C."/>
            <person name="Ma Q."/>
            <person name="Ju M."/>
            <person name="Zhao R."/>
            <person name="Li G."/>
            <person name="Mu C."/>
            <person name="Tian Q."/>
            <person name="Mei H."/>
            <person name="Zhang T."/>
            <person name="Gao T."/>
            <person name="Zhang H."/>
        </authorList>
    </citation>
    <scope>NUCLEOTIDE SEQUENCE</scope>
    <source>
        <strain evidence="1">G02</strain>
    </source>
</reference>
<dbReference type="EMBL" id="JACGWJ010000004">
    <property type="protein sequence ID" value="KAL0423621.1"/>
    <property type="molecule type" value="Genomic_DNA"/>
</dbReference>
<protein>
    <recommendedName>
        <fullName evidence="2">Retrotransposon gag domain-containing protein</fullName>
    </recommendedName>
</protein>
<organism evidence="1">
    <name type="scientific">Sesamum radiatum</name>
    <name type="common">Black benniseed</name>
    <dbReference type="NCBI Taxonomy" id="300843"/>
    <lineage>
        <taxon>Eukaryota</taxon>
        <taxon>Viridiplantae</taxon>
        <taxon>Streptophyta</taxon>
        <taxon>Embryophyta</taxon>
        <taxon>Tracheophyta</taxon>
        <taxon>Spermatophyta</taxon>
        <taxon>Magnoliopsida</taxon>
        <taxon>eudicotyledons</taxon>
        <taxon>Gunneridae</taxon>
        <taxon>Pentapetalae</taxon>
        <taxon>asterids</taxon>
        <taxon>lamiids</taxon>
        <taxon>Lamiales</taxon>
        <taxon>Pedaliaceae</taxon>
        <taxon>Sesamum</taxon>
    </lineage>
</organism>
<gene>
    <name evidence="1" type="ORF">Sradi_0896900</name>
</gene>
<sequence length="162" mass="18530">MMNLEEKVSSLETKITMLNCELDECRQIGLLQHAVSNVPVVEILVLGFRFLNRRPMVVLMVMPNCSGALNMLRSRPTRCDWILGPVFGKRFIEYNAKRALQKLEHTGSVQDYVIAFSALMLDIRDMLGKDKLFTFMESLKSWVRLELQHQRVINLGSAMVAA</sequence>
<name>A0AAW2V2P1_SESRA</name>
<comment type="caution">
    <text evidence="1">The sequence shown here is derived from an EMBL/GenBank/DDBJ whole genome shotgun (WGS) entry which is preliminary data.</text>
</comment>
<accession>A0AAW2V2P1</accession>
<reference evidence="1" key="1">
    <citation type="submission" date="2020-06" db="EMBL/GenBank/DDBJ databases">
        <authorList>
            <person name="Li T."/>
            <person name="Hu X."/>
            <person name="Zhang T."/>
            <person name="Song X."/>
            <person name="Zhang H."/>
            <person name="Dai N."/>
            <person name="Sheng W."/>
            <person name="Hou X."/>
            <person name="Wei L."/>
        </authorList>
    </citation>
    <scope>NUCLEOTIDE SEQUENCE</scope>
    <source>
        <strain evidence="1">G02</strain>
        <tissue evidence="1">Leaf</tissue>
    </source>
</reference>
<proteinExistence type="predicted"/>
<dbReference type="AlphaFoldDB" id="A0AAW2V2P1"/>